<dbReference type="SUPFAM" id="SSF53850">
    <property type="entry name" value="Periplasmic binding protein-like II"/>
    <property type="match status" value="1"/>
</dbReference>
<keyword evidence="4" id="KW-1003">Cell membrane</keyword>
<dbReference type="EMBL" id="QUBQ01000004">
    <property type="protein sequence ID" value="REK71755.1"/>
    <property type="molecule type" value="Genomic_DNA"/>
</dbReference>
<name>A0A371P785_9BACL</name>
<evidence type="ECO:0000256" key="2">
    <source>
        <dbReference type="ARBA" id="ARBA00010072"/>
    </source>
</evidence>
<dbReference type="SMART" id="SM00079">
    <property type="entry name" value="PBPe"/>
    <property type="match status" value="1"/>
</dbReference>
<protein>
    <submittedName>
        <fullName evidence="11">ABC transporter permease subunit</fullName>
    </submittedName>
</protein>
<dbReference type="InterPro" id="IPR010065">
    <property type="entry name" value="AA_ABC_transptr_permease_3TM"/>
</dbReference>
<feature type="transmembrane region" description="Helical" evidence="9">
    <location>
        <begin position="302"/>
        <end position="326"/>
    </location>
</feature>
<evidence type="ECO:0000256" key="7">
    <source>
        <dbReference type="ARBA" id="ARBA00022989"/>
    </source>
</evidence>
<evidence type="ECO:0000256" key="4">
    <source>
        <dbReference type="ARBA" id="ARBA00022475"/>
    </source>
</evidence>
<evidence type="ECO:0000313" key="11">
    <source>
        <dbReference type="EMBL" id="REK71755.1"/>
    </source>
</evidence>
<keyword evidence="3 9" id="KW-0813">Transport</keyword>
<keyword evidence="5 9" id="KW-0812">Transmembrane</keyword>
<dbReference type="NCBIfam" id="TIGR01726">
    <property type="entry name" value="HEQRo_perm_3TM"/>
    <property type="match status" value="1"/>
</dbReference>
<evidence type="ECO:0000256" key="8">
    <source>
        <dbReference type="ARBA" id="ARBA00023136"/>
    </source>
</evidence>
<dbReference type="SUPFAM" id="SSF161098">
    <property type="entry name" value="MetI-like"/>
    <property type="match status" value="1"/>
</dbReference>
<evidence type="ECO:0000313" key="12">
    <source>
        <dbReference type="Proteomes" id="UP000261905"/>
    </source>
</evidence>
<dbReference type="Pfam" id="PF00497">
    <property type="entry name" value="SBP_bac_3"/>
    <property type="match status" value="1"/>
</dbReference>
<accession>A0A371P785</accession>
<dbReference type="RefSeq" id="WP_116047972.1">
    <property type="nucleotide sequence ID" value="NZ_QUBQ01000004.1"/>
</dbReference>
<dbReference type="Gene3D" id="1.10.3720.10">
    <property type="entry name" value="MetI-like"/>
    <property type="match status" value="1"/>
</dbReference>
<dbReference type="GO" id="GO:0015276">
    <property type="term" value="F:ligand-gated monoatomic ion channel activity"/>
    <property type="evidence" value="ECO:0007669"/>
    <property type="project" value="InterPro"/>
</dbReference>
<dbReference type="PANTHER" id="PTHR30614">
    <property type="entry name" value="MEMBRANE COMPONENT OF AMINO ACID ABC TRANSPORTER"/>
    <property type="match status" value="1"/>
</dbReference>
<comment type="subcellular location">
    <subcellularLocation>
        <location evidence="1 9">Cell membrane</location>
        <topology evidence="1 9">Multi-pass membrane protein</topology>
    </subcellularLocation>
</comment>
<keyword evidence="6" id="KW-0029">Amino-acid transport</keyword>
<dbReference type="Pfam" id="PF00528">
    <property type="entry name" value="BPD_transp_1"/>
    <property type="match status" value="1"/>
</dbReference>
<organism evidence="11 12">
    <name type="scientific">Paenibacillus paeoniae</name>
    <dbReference type="NCBI Taxonomy" id="2292705"/>
    <lineage>
        <taxon>Bacteria</taxon>
        <taxon>Bacillati</taxon>
        <taxon>Bacillota</taxon>
        <taxon>Bacilli</taxon>
        <taxon>Bacillales</taxon>
        <taxon>Paenibacillaceae</taxon>
        <taxon>Paenibacillus</taxon>
    </lineage>
</organism>
<dbReference type="InterPro" id="IPR043429">
    <property type="entry name" value="ArtM/GltK/GlnP/TcyL/YhdX-like"/>
</dbReference>
<evidence type="ECO:0000256" key="9">
    <source>
        <dbReference type="RuleBase" id="RU363032"/>
    </source>
</evidence>
<dbReference type="GO" id="GO:0043190">
    <property type="term" value="C:ATP-binding cassette (ABC) transporter complex"/>
    <property type="evidence" value="ECO:0007669"/>
    <property type="project" value="InterPro"/>
</dbReference>
<dbReference type="InterPro" id="IPR035906">
    <property type="entry name" value="MetI-like_sf"/>
</dbReference>
<dbReference type="InterPro" id="IPR001638">
    <property type="entry name" value="Solute-binding_3/MltF_N"/>
</dbReference>
<dbReference type="AlphaFoldDB" id="A0A371P785"/>
<evidence type="ECO:0000256" key="3">
    <source>
        <dbReference type="ARBA" id="ARBA00022448"/>
    </source>
</evidence>
<dbReference type="OrthoDB" id="9774451at2"/>
<feature type="transmembrane region" description="Helical" evidence="9">
    <location>
        <begin position="338"/>
        <end position="359"/>
    </location>
</feature>
<dbReference type="Proteomes" id="UP000261905">
    <property type="component" value="Unassembled WGS sequence"/>
</dbReference>
<evidence type="ECO:0000256" key="1">
    <source>
        <dbReference type="ARBA" id="ARBA00004651"/>
    </source>
</evidence>
<evidence type="ECO:0000256" key="5">
    <source>
        <dbReference type="ARBA" id="ARBA00022692"/>
    </source>
</evidence>
<dbReference type="FunFam" id="1.10.3720.10:FF:000033">
    <property type="entry name" value="Polar amino acid ABC transporter permease"/>
    <property type="match status" value="1"/>
</dbReference>
<dbReference type="GO" id="GO:0006865">
    <property type="term" value="P:amino acid transport"/>
    <property type="evidence" value="ECO:0007669"/>
    <property type="project" value="UniProtKB-KW"/>
</dbReference>
<dbReference type="Gene3D" id="3.40.190.10">
    <property type="entry name" value="Periplasmic binding protein-like II"/>
    <property type="match status" value="2"/>
</dbReference>
<proteinExistence type="inferred from homology"/>
<sequence length="502" mass="55201">MRRTTLMRMIYLFLIIFVAVGALWPGLPEDARPEHHRYASTADAPSALSVGEKGTIVLGTSPDYPPYENVDAKNNGDIVGMDMDIAKFIAAQLGYKLEIAAMDFNGLIAALQTGRVDFVMSAMSVTEERKRNVDFSSTYYVARNTIVSRKKEPYESSESLGGKIVGTQLGSTQDLYAQTLDGIQLKKLNRIPDLIQELKTGRIQAAIVEDAVAVEMTAANSDLLLSFLPPGSTENGYAIAFPKGSALVEPFNDVLKEMKESGRIDAIIDKWFASEREPQASNVLNLNFGILKGYIPYMLKGVYVTLLFTLVSAAFGFLWGTILSLFKISGIKPLEWFATAYTSVLRGTPLLLQLFLIYYATPQLFQYDISPLMAAGLAFGLNSAAYLSETIRGGIMAVDKGQREAALSLGIPYRMMMISIILPQAVRTILPALVNECVALLKESSLVSVIGVQDIMRRANVVQATEFRALEALLFAGVIYYVLVLVLTSLAHLLERRLRRSD</sequence>
<feature type="domain" description="ABC transmembrane type-1" evidence="10">
    <location>
        <begin position="302"/>
        <end position="491"/>
    </location>
</feature>
<dbReference type="SMART" id="SM00062">
    <property type="entry name" value="PBPb"/>
    <property type="match status" value="1"/>
</dbReference>
<evidence type="ECO:0000259" key="10">
    <source>
        <dbReference type="PROSITE" id="PS50928"/>
    </source>
</evidence>
<keyword evidence="12" id="KW-1185">Reference proteome</keyword>
<dbReference type="InterPro" id="IPR001320">
    <property type="entry name" value="Iontro_rcpt_C"/>
</dbReference>
<evidence type="ECO:0000256" key="6">
    <source>
        <dbReference type="ARBA" id="ARBA00022970"/>
    </source>
</evidence>
<dbReference type="CDD" id="cd06261">
    <property type="entry name" value="TM_PBP2"/>
    <property type="match status" value="1"/>
</dbReference>
<dbReference type="InterPro" id="IPR000515">
    <property type="entry name" value="MetI-like"/>
</dbReference>
<keyword evidence="8 9" id="KW-0472">Membrane</keyword>
<keyword evidence="7 9" id="KW-1133">Transmembrane helix</keyword>
<feature type="transmembrane region" description="Helical" evidence="9">
    <location>
        <begin position="472"/>
        <end position="494"/>
    </location>
</feature>
<reference evidence="11 12" key="1">
    <citation type="submission" date="2018-08" db="EMBL/GenBank/DDBJ databases">
        <title>Paenibacillus sp. M4BSY-1, whole genome shotgun sequence.</title>
        <authorList>
            <person name="Tuo L."/>
        </authorList>
    </citation>
    <scope>NUCLEOTIDE SEQUENCE [LARGE SCALE GENOMIC DNA]</scope>
    <source>
        <strain evidence="11 12">M4BSY-1</strain>
    </source>
</reference>
<comment type="caution">
    <text evidence="11">The sequence shown here is derived from an EMBL/GenBank/DDBJ whole genome shotgun (WGS) entry which is preliminary data.</text>
</comment>
<dbReference type="PANTHER" id="PTHR30614:SF20">
    <property type="entry name" value="GLUTAMINE TRANSPORT SYSTEM PERMEASE PROTEIN GLNP"/>
    <property type="match status" value="1"/>
</dbReference>
<dbReference type="PROSITE" id="PS50928">
    <property type="entry name" value="ABC_TM1"/>
    <property type="match status" value="1"/>
</dbReference>
<comment type="similarity">
    <text evidence="2">Belongs to the binding-protein-dependent transport system permease family. HisMQ subfamily.</text>
</comment>
<gene>
    <name evidence="11" type="ORF">DX130_18710</name>
</gene>